<keyword evidence="1" id="KW-0479">Metal-binding</keyword>
<reference evidence="4" key="1">
    <citation type="submission" date="2020-05" db="EMBL/GenBank/DDBJ databases">
        <title>WGS assembly of Panicum virgatum.</title>
        <authorList>
            <person name="Lovell J.T."/>
            <person name="Jenkins J."/>
            <person name="Shu S."/>
            <person name="Juenger T.E."/>
            <person name="Schmutz J."/>
        </authorList>
    </citation>
    <scope>NUCLEOTIDE SEQUENCE</scope>
    <source>
        <strain evidence="4">AP13</strain>
    </source>
</reference>
<feature type="compositionally biased region" description="Basic and acidic residues" evidence="2">
    <location>
        <begin position="875"/>
        <end position="884"/>
    </location>
</feature>
<feature type="region of interest" description="Disordered" evidence="2">
    <location>
        <begin position="860"/>
        <end position="890"/>
    </location>
</feature>
<evidence type="ECO:0000313" key="5">
    <source>
        <dbReference type="Proteomes" id="UP000823388"/>
    </source>
</evidence>
<keyword evidence="1" id="KW-0862">Zinc</keyword>
<dbReference type="Pfam" id="PF10551">
    <property type="entry name" value="MULE"/>
    <property type="match status" value="1"/>
</dbReference>
<evidence type="ECO:0000313" key="4">
    <source>
        <dbReference type="EMBL" id="KAG2564972.1"/>
    </source>
</evidence>
<sequence length="890" mass="101450">MTCSGVFYLNSAPLQEHDFLAAPSDLELQQVSGAAFPPMCVAGGAGAHVSSSNLTLPVISNETLHLPSNSAPPELATQQLSNSASKMLPTESGGVTVPTAETSADGVDVEDDVEVLSTPHEPFVGMSFNTSDAAKDYYNYYARHTGFSIRIDTSRELKKANEKTKYIYVCQKARVNKKEKVADDGPITEKNIVRQRRRDYVDRTHCTARMIVRKTSLGHWEVVNFEREHNHERLRKFSLTKYLKSHRDIPAEEKEFIKLLHGCRITTTRAYQIMAELYGGIENCPYTEGDTKNLCVEYRAEYRDKDVKATLEYFEELKKEDPEFYYSYTLDEFDRVENLFWVDGAARRTYELYSDGLSFDTTYLTNAYNMPCAPFIGIDRNGITIQLGCGFLRNEKTEGFVWLFTEFKKAMGGKDPANIITDQDIAMKAAIAEVFVSSVPRNCRWHIMENARKTMGVFLDSKGDGKQELADDFKDCIDNSFTPAEFEQKWQAFLDKYELNNDERFQHLYDMRHCWIPAYFMHFFFPFLQTTARSEGFNVVLKRYVNPKNSILNFVQQYKKIQQMIFSKQDLQEAATATKVPRYLTGHPMEHQMKKAYTRRLFNVFQHELQLSSSYYVVRVEGDDLIDIVPYRRCPDLLYGTRTFRVTSSRVEGLYSCTCCKFERDEVLCCHILKVFDALAVHEVPDRYILPRWSVEPVVDSGVEVAANVPLQEAQITDHRKHVIRYSRMCTNFNKIVRPFMADDEGYGIVSKQVSALQSNLVALGKRRVSSVLPGLECEQVDIEQPAAPRPQNKSRKKQAHLPEGVRIQICHNSLLARMLLVIGEPPITKKQGLPRSKRYKTGLGLLLPKNPPCGYCGSTEHTTSTCPAKSARKQTKELSDKSLNEVAAA</sequence>
<proteinExistence type="predicted"/>
<dbReference type="PANTHER" id="PTHR47718:SF4">
    <property type="entry name" value="PROTEIN FAR1-RELATED SEQUENCE"/>
    <property type="match status" value="1"/>
</dbReference>
<dbReference type="PANTHER" id="PTHR47718">
    <property type="entry name" value="OS01G0519700 PROTEIN"/>
    <property type="match status" value="1"/>
</dbReference>
<gene>
    <name evidence="4" type="ORF">PVAP13_7NG008889</name>
</gene>
<keyword evidence="5" id="KW-1185">Reference proteome</keyword>
<dbReference type="InterPro" id="IPR004330">
    <property type="entry name" value="FAR1_DNA_bnd_dom"/>
</dbReference>
<dbReference type="Pfam" id="PF04434">
    <property type="entry name" value="SWIM"/>
    <property type="match status" value="1"/>
</dbReference>
<organism evidence="4 5">
    <name type="scientific">Panicum virgatum</name>
    <name type="common">Blackwell switchgrass</name>
    <dbReference type="NCBI Taxonomy" id="38727"/>
    <lineage>
        <taxon>Eukaryota</taxon>
        <taxon>Viridiplantae</taxon>
        <taxon>Streptophyta</taxon>
        <taxon>Embryophyta</taxon>
        <taxon>Tracheophyta</taxon>
        <taxon>Spermatophyta</taxon>
        <taxon>Magnoliopsida</taxon>
        <taxon>Liliopsida</taxon>
        <taxon>Poales</taxon>
        <taxon>Poaceae</taxon>
        <taxon>PACMAD clade</taxon>
        <taxon>Panicoideae</taxon>
        <taxon>Panicodae</taxon>
        <taxon>Paniceae</taxon>
        <taxon>Panicinae</taxon>
        <taxon>Panicum</taxon>
        <taxon>Panicum sect. Hiantes</taxon>
    </lineage>
</organism>
<dbReference type="Proteomes" id="UP000823388">
    <property type="component" value="Chromosome 7N"/>
</dbReference>
<dbReference type="GO" id="GO:0008270">
    <property type="term" value="F:zinc ion binding"/>
    <property type="evidence" value="ECO:0007669"/>
    <property type="project" value="UniProtKB-KW"/>
</dbReference>
<evidence type="ECO:0000259" key="3">
    <source>
        <dbReference type="PROSITE" id="PS50966"/>
    </source>
</evidence>
<comment type="caution">
    <text evidence="4">The sequence shown here is derived from an EMBL/GenBank/DDBJ whole genome shotgun (WGS) entry which is preliminary data.</text>
</comment>
<name>A0A8T0PX84_PANVG</name>
<evidence type="ECO:0000256" key="1">
    <source>
        <dbReference type="PROSITE-ProRule" id="PRU00325"/>
    </source>
</evidence>
<feature type="domain" description="SWIM-type" evidence="3">
    <location>
        <begin position="644"/>
        <end position="680"/>
    </location>
</feature>
<dbReference type="EMBL" id="CM029050">
    <property type="protein sequence ID" value="KAG2564972.1"/>
    <property type="molecule type" value="Genomic_DNA"/>
</dbReference>
<protein>
    <recommendedName>
        <fullName evidence="3">SWIM-type domain-containing protein</fullName>
    </recommendedName>
</protein>
<dbReference type="InterPro" id="IPR007527">
    <property type="entry name" value="Znf_SWIM"/>
</dbReference>
<accession>A0A8T0PX84</accession>
<evidence type="ECO:0000256" key="2">
    <source>
        <dbReference type="SAM" id="MobiDB-lite"/>
    </source>
</evidence>
<dbReference type="InterPro" id="IPR018289">
    <property type="entry name" value="MULE_transposase_dom"/>
</dbReference>
<dbReference type="AlphaFoldDB" id="A0A8T0PX84"/>
<dbReference type="Pfam" id="PF03101">
    <property type="entry name" value="FAR1"/>
    <property type="match status" value="1"/>
</dbReference>
<keyword evidence="1" id="KW-0863">Zinc-finger</keyword>
<dbReference type="PROSITE" id="PS50966">
    <property type="entry name" value="ZF_SWIM"/>
    <property type="match status" value="1"/>
</dbReference>